<keyword evidence="3 4" id="KW-0408">Iron</keyword>
<dbReference type="EMBL" id="JAHKRT010000009">
    <property type="protein sequence ID" value="MBU3079319.1"/>
    <property type="molecule type" value="Genomic_DNA"/>
</dbReference>
<dbReference type="Pfam" id="PF13646">
    <property type="entry name" value="HEAT_2"/>
    <property type="match status" value="1"/>
</dbReference>
<name>A0ABS6BLX4_9SPHN</name>
<feature type="region of interest" description="Disordered" evidence="5">
    <location>
        <begin position="1"/>
        <end position="21"/>
    </location>
</feature>
<dbReference type="Pfam" id="PF13442">
    <property type="entry name" value="Cytochrome_CBB3"/>
    <property type="match status" value="1"/>
</dbReference>
<dbReference type="PROSITE" id="PS51007">
    <property type="entry name" value="CYTC"/>
    <property type="match status" value="1"/>
</dbReference>
<dbReference type="PANTHER" id="PTHR33546">
    <property type="entry name" value="LARGE, MULTIFUNCTIONAL SECRETED PROTEIN-RELATED"/>
    <property type="match status" value="1"/>
</dbReference>
<gene>
    <name evidence="7" type="ORF">KOF26_15790</name>
</gene>
<evidence type="ECO:0000256" key="4">
    <source>
        <dbReference type="PROSITE-ProRule" id="PRU00433"/>
    </source>
</evidence>
<keyword evidence="2 4" id="KW-0479">Metal-binding</keyword>
<protein>
    <submittedName>
        <fullName evidence="7">C-type cytochrome</fullName>
    </submittedName>
</protein>
<evidence type="ECO:0000313" key="7">
    <source>
        <dbReference type="EMBL" id="MBU3079319.1"/>
    </source>
</evidence>
<proteinExistence type="predicted"/>
<dbReference type="SUPFAM" id="SSF48371">
    <property type="entry name" value="ARM repeat"/>
    <property type="match status" value="1"/>
</dbReference>
<dbReference type="Gene3D" id="1.25.10.10">
    <property type="entry name" value="Leucine-rich Repeat Variant"/>
    <property type="match status" value="1"/>
</dbReference>
<evidence type="ECO:0000259" key="6">
    <source>
        <dbReference type="PROSITE" id="PS51007"/>
    </source>
</evidence>
<feature type="domain" description="Cytochrome c" evidence="6">
    <location>
        <begin position="731"/>
        <end position="814"/>
    </location>
</feature>
<evidence type="ECO:0000256" key="3">
    <source>
        <dbReference type="ARBA" id="ARBA00023004"/>
    </source>
</evidence>
<evidence type="ECO:0000256" key="2">
    <source>
        <dbReference type="ARBA" id="ARBA00022723"/>
    </source>
</evidence>
<dbReference type="InterPro" id="IPR055557">
    <property type="entry name" value="DUF7133"/>
</dbReference>
<dbReference type="Proteomes" id="UP000776276">
    <property type="component" value="Unassembled WGS sequence"/>
</dbReference>
<dbReference type="PANTHER" id="PTHR33546:SF1">
    <property type="entry name" value="LARGE, MULTIFUNCTIONAL SECRETED PROTEIN"/>
    <property type="match status" value="1"/>
</dbReference>
<evidence type="ECO:0000313" key="8">
    <source>
        <dbReference type="Proteomes" id="UP000776276"/>
    </source>
</evidence>
<accession>A0ABS6BLX4</accession>
<dbReference type="SUPFAM" id="SSF46626">
    <property type="entry name" value="Cytochrome c"/>
    <property type="match status" value="1"/>
</dbReference>
<dbReference type="InterPro" id="IPR009056">
    <property type="entry name" value="Cyt_c-like_dom"/>
</dbReference>
<organism evidence="7 8">
    <name type="scientific">Sphingomonas quercus</name>
    <dbReference type="NCBI Taxonomy" id="2842451"/>
    <lineage>
        <taxon>Bacteria</taxon>
        <taxon>Pseudomonadati</taxon>
        <taxon>Pseudomonadota</taxon>
        <taxon>Alphaproteobacteria</taxon>
        <taxon>Sphingomonadales</taxon>
        <taxon>Sphingomonadaceae</taxon>
        <taxon>Sphingomonas</taxon>
    </lineage>
</organism>
<dbReference type="Gene3D" id="1.10.760.10">
    <property type="entry name" value="Cytochrome c-like domain"/>
    <property type="match status" value="1"/>
</dbReference>
<keyword evidence="1 4" id="KW-0349">Heme</keyword>
<comment type="caution">
    <text evidence="7">The sequence shown here is derived from an EMBL/GenBank/DDBJ whole genome shotgun (WGS) entry which is preliminary data.</text>
</comment>
<evidence type="ECO:0000256" key="5">
    <source>
        <dbReference type="SAM" id="MobiDB-lite"/>
    </source>
</evidence>
<dbReference type="InterPro" id="IPR011989">
    <property type="entry name" value="ARM-like"/>
</dbReference>
<dbReference type="InterPro" id="IPR036909">
    <property type="entry name" value="Cyt_c-like_dom_sf"/>
</dbReference>
<dbReference type="Pfam" id="PF23500">
    <property type="entry name" value="DUF7133"/>
    <property type="match status" value="1"/>
</dbReference>
<dbReference type="InterPro" id="IPR016024">
    <property type="entry name" value="ARM-type_fold"/>
</dbReference>
<sequence length="851" mass="92667">MAPLMVHGQTTKGGGPLKSASNLPWPAPFAKQVDAPPALSPADELKTFTMPPGWHVELVAAEPLIRDPILSEFDGNGRLWVLEMPGFAVNEKIDNSFEPINTLVVLEDTNHDGVYDKRTVFADKLIMPRAFKILDKNCALIGEPPKLWKMCDTNGDLKADSKELIADTFATQGVVEHGANGLYWGMDNSITVAEHTWNVAFKDGKFTTTPTLSRGQWGVTQDDGGRIYRNVNTDPLFVDYVASHYYVRNPNLVRTSGLYESLVDQEKTQIWPAHPTLGVNRGYRKEVTREDGSASYYQGVSSPMIYRADKLPREIHGNAFVVDGPTNIVHLLKRQDDGTGTLSAEDFYKKGEFLASTDERFRPVSLTPGWDGTFYIVDMYRGVSQDGPLQTDYLRSYVLKHKLWEGIHMGRIYRVVRDGMTFDKQPNMLNETPKQLVAHLSHPNGWWRDTAQQLLVQRADKSVVPDLKKLATSAPDPRTRLQAMWTLDGLGASDPQIVLKALDDQSPDIRAAAVRLSEHWLADAGSPLRAALMKKMDDPNWFVRRQLTATFGELPGDARVAPIMAMLDKYGTDKIVVDIAVSGLRGQEAMVLEQLVKHPRPNIDAVTVLAGATGKRRDATTTQELLALGTDARQPEAVRLAILKGVSLGLSGASGAQTAQVAGGRAGGGGFGGPRRPTSAAVDLSAEPTAITTLSKGSGEAAEAAKQIVALVGWPGKPVVQATARTPQQEVMFQAGKTIYEQMCSGCHMDQGQGAEHVGAKLAGSPYVNARSSSAVVRILTHGKEGSIGLMPPAGATMSSEELASILTFIRGSWGNTAPPVSPAEVEEWKAMYASRNTPWTDEELKASSNR</sequence>
<reference evidence="7 8" key="1">
    <citation type="submission" date="2021-06" db="EMBL/GenBank/DDBJ databases">
        <title>Sphingomonas sp. XMGL2, whole genome shotgun sequencing project.</title>
        <authorList>
            <person name="Zhao G."/>
            <person name="Shen L."/>
        </authorList>
    </citation>
    <scope>NUCLEOTIDE SEQUENCE [LARGE SCALE GENOMIC DNA]</scope>
    <source>
        <strain evidence="7 8">XMGL2</strain>
    </source>
</reference>
<evidence type="ECO:0000256" key="1">
    <source>
        <dbReference type="ARBA" id="ARBA00022617"/>
    </source>
</evidence>
<keyword evidence="8" id="KW-1185">Reference proteome</keyword>